<dbReference type="CDD" id="cd07361">
    <property type="entry name" value="MEMO_like"/>
    <property type="match status" value="1"/>
</dbReference>
<comment type="similarity">
    <text evidence="1">Belongs to the MEMO1 family.</text>
</comment>
<dbReference type="FunCoup" id="B7G0H6">
    <property type="interactions" value="446"/>
</dbReference>
<dbReference type="OrthoDB" id="417112at2759"/>
<dbReference type="RefSeq" id="XP_002180477.1">
    <property type="nucleotide sequence ID" value="XM_002180441.1"/>
</dbReference>
<dbReference type="HOGENOM" id="CLU_038085_0_0_1"/>
<gene>
    <name evidence="2" type="ORF">PHATRDRAFT_46220</name>
</gene>
<dbReference type="PANTHER" id="PTHR11060">
    <property type="entry name" value="PROTEIN MEMO1"/>
    <property type="match status" value="1"/>
</dbReference>
<keyword evidence="3" id="KW-1185">Reference proteome</keyword>
<sequence length="356" mass="39481">MGSVSGKNDKSHAVCASDQYIRRAHHAGSWYENDPVTLRTTLQQYLDHAASDSSLIVPHAGYSYSGPTAAYAYQPLFQELSRVDCPIQILLVLHPSHHVYLDGCAISNSHTINTPVGNLATDDGIREELLLLNHNNKSIFTVMSQKEDEEEHSGEMQYPYIAHILQACGKLHNNGSNKPIRVLPIMCGALSNQQEASYGHLLQRVIAREDVLTIVSSDFCHWGPRFRYQPIPTKEKSYKDSMPLHEFIKSLDRQGMDAIEAQQPGAFANYLARTRNTICGRHAIAVWMQAIAASETTIGNKDDTDPTGELLRVRFVRYAQSSPAESLRDNSVSYAAALATRTIAAKPNDESALYAL</sequence>
<protein>
    <recommendedName>
        <fullName evidence="4">Protein MEMO1</fullName>
    </recommendedName>
</protein>
<dbReference type="eggNOG" id="KOG3086">
    <property type="taxonomic scope" value="Eukaryota"/>
</dbReference>
<dbReference type="STRING" id="556484.B7G0H6"/>
<dbReference type="InParanoid" id="B7G0H6"/>
<evidence type="ECO:0000313" key="2">
    <source>
        <dbReference type="EMBL" id="EEC47885.1"/>
    </source>
</evidence>
<dbReference type="Pfam" id="PF01875">
    <property type="entry name" value="Memo"/>
    <property type="match status" value="1"/>
</dbReference>
<dbReference type="KEGG" id="pti:PHATRDRAFT_46220"/>
<dbReference type="EMBL" id="CM000612">
    <property type="protein sequence ID" value="EEC47885.1"/>
    <property type="molecule type" value="Genomic_DNA"/>
</dbReference>
<evidence type="ECO:0008006" key="4">
    <source>
        <dbReference type="Google" id="ProtNLM"/>
    </source>
</evidence>
<dbReference type="GeneID" id="7201187"/>
<evidence type="ECO:0000256" key="1">
    <source>
        <dbReference type="ARBA" id="ARBA00006315"/>
    </source>
</evidence>
<dbReference type="HAMAP" id="MF_00055">
    <property type="entry name" value="MEMO1"/>
    <property type="match status" value="1"/>
</dbReference>
<dbReference type="AlphaFoldDB" id="B7G0H6"/>
<dbReference type="Gene3D" id="3.40.830.10">
    <property type="entry name" value="LigB-like"/>
    <property type="match status" value="1"/>
</dbReference>
<dbReference type="PaxDb" id="2850-Phatr46220"/>
<evidence type="ECO:0000313" key="3">
    <source>
        <dbReference type="Proteomes" id="UP000000759"/>
    </source>
</evidence>
<accession>B7G0H6</accession>
<dbReference type="InterPro" id="IPR002737">
    <property type="entry name" value="MEMO1_fam"/>
</dbReference>
<dbReference type="NCBIfam" id="TIGR04336">
    <property type="entry name" value="AmmeMemoSam_B"/>
    <property type="match status" value="1"/>
</dbReference>
<proteinExistence type="inferred from homology"/>
<name>B7G0H6_PHATC</name>
<dbReference type="PANTHER" id="PTHR11060:SF0">
    <property type="entry name" value="PROTEIN MEMO1"/>
    <property type="match status" value="1"/>
</dbReference>
<reference evidence="2 3" key="1">
    <citation type="journal article" date="2008" name="Nature">
        <title>The Phaeodactylum genome reveals the evolutionary history of diatom genomes.</title>
        <authorList>
            <person name="Bowler C."/>
            <person name="Allen A.E."/>
            <person name="Badger J.H."/>
            <person name="Grimwood J."/>
            <person name="Jabbari K."/>
            <person name="Kuo A."/>
            <person name="Maheswari U."/>
            <person name="Martens C."/>
            <person name="Maumus F."/>
            <person name="Otillar R.P."/>
            <person name="Rayko E."/>
            <person name="Salamov A."/>
            <person name="Vandepoele K."/>
            <person name="Beszteri B."/>
            <person name="Gruber A."/>
            <person name="Heijde M."/>
            <person name="Katinka M."/>
            <person name="Mock T."/>
            <person name="Valentin K."/>
            <person name="Verret F."/>
            <person name="Berges J.A."/>
            <person name="Brownlee C."/>
            <person name="Cadoret J.P."/>
            <person name="Chiovitti A."/>
            <person name="Choi C.J."/>
            <person name="Coesel S."/>
            <person name="De Martino A."/>
            <person name="Detter J.C."/>
            <person name="Durkin C."/>
            <person name="Falciatore A."/>
            <person name="Fournet J."/>
            <person name="Haruta M."/>
            <person name="Huysman M.J."/>
            <person name="Jenkins B.D."/>
            <person name="Jiroutova K."/>
            <person name="Jorgensen R.E."/>
            <person name="Joubert Y."/>
            <person name="Kaplan A."/>
            <person name="Kroger N."/>
            <person name="Kroth P.G."/>
            <person name="La Roche J."/>
            <person name="Lindquist E."/>
            <person name="Lommer M."/>
            <person name="Martin-Jezequel V."/>
            <person name="Lopez P.J."/>
            <person name="Lucas S."/>
            <person name="Mangogna M."/>
            <person name="McGinnis K."/>
            <person name="Medlin L.K."/>
            <person name="Montsant A."/>
            <person name="Oudot-Le Secq M.P."/>
            <person name="Napoli C."/>
            <person name="Obornik M."/>
            <person name="Parker M.S."/>
            <person name="Petit J.L."/>
            <person name="Porcel B.M."/>
            <person name="Poulsen N."/>
            <person name="Robison M."/>
            <person name="Rychlewski L."/>
            <person name="Rynearson T.A."/>
            <person name="Schmutz J."/>
            <person name="Shapiro H."/>
            <person name="Siaut M."/>
            <person name="Stanley M."/>
            <person name="Sussman M.R."/>
            <person name="Taylor A.R."/>
            <person name="Vardi A."/>
            <person name="von Dassow P."/>
            <person name="Vyverman W."/>
            <person name="Willis A."/>
            <person name="Wyrwicz L.S."/>
            <person name="Rokhsar D.S."/>
            <person name="Weissenbach J."/>
            <person name="Armbrust E.V."/>
            <person name="Green B.R."/>
            <person name="Van de Peer Y."/>
            <person name="Grigoriev I.V."/>
        </authorList>
    </citation>
    <scope>NUCLEOTIDE SEQUENCE [LARGE SCALE GENOMIC DNA]</scope>
    <source>
        <strain evidence="2 3">CCAP 1055/1</strain>
    </source>
</reference>
<reference evidence="3" key="2">
    <citation type="submission" date="2008-08" db="EMBL/GenBank/DDBJ databases">
        <authorList>
            <consortium name="Diatom Consortium"/>
            <person name="Grigoriev I."/>
            <person name="Grimwood J."/>
            <person name="Kuo A."/>
            <person name="Otillar R.P."/>
            <person name="Salamov A."/>
            <person name="Detter J.C."/>
            <person name="Lindquist E."/>
            <person name="Shapiro H."/>
            <person name="Lucas S."/>
            <person name="Glavina del Rio T."/>
            <person name="Pitluck S."/>
            <person name="Rokhsar D."/>
            <person name="Bowler C."/>
        </authorList>
    </citation>
    <scope>GENOME REANNOTATION</scope>
    <source>
        <strain evidence="3">CCAP 1055/1</strain>
    </source>
</reference>
<dbReference type="Proteomes" id="UP000000759">
    <property type="component" value="Chromosome 9"/>
</dbReference>
<organism evidence="2 3">
    <name type="scientific">Phaeodactylum tricornutum (strain CCAP 1055/1)</name>
    <dbReference type="NCBI Taxonomy" id="556484"/>
    <lineage>
        <taxon>Eukaryota</taxon>
        <taxon>Sar</taxon>
        <taxon>Stramenopiles</taxon>
        <taxon>Ochrophyta</taxon>
        <taxon>Bacillariophyta</taxon>
        <taxon>Bacillariophyceae</taxon>
        <taxon>Bacillariophycidae</taxon>
        <taxon>Naviculales</taxon>
        <taxon>Phaeodactylaceae</taxon>
        <taxon>Phaeodactylum</taxon>
    </lineage>
</organism>